<name>A0A6A4IFB0_9AGAR</name>
<sequence>MASPTLSPPNAPIILHQEDMEYRLRSSVRIRQAQADTSSPHLRTSVSAITENILDLEVDNKSTVCKITCAEPFTEENWRKFLRGCDFLSGMKASTSKKTRFTDVDNPDITL</sequence>
<protein>
    <submittedName>
        <fullName evidence="1">Uncharacterized protein</fullName>
    </submittedName>
</protein>
<organism evidence="1 2">
    <name type="scientific">Gymnopus androsaceus JB14</name>
    <dbReference type="NCBI Taxonomy" id="1447944"/>
    <lineage>
        <taxon>Eukaryota</taxon>
        <taxon>Fungi</taxon>
        <taxon>Dikarya</taxon>
        <taxon>Basidiomycota</taxon>
        <taxon>Agaricomycotina</taxon>
        <taxon>Agaricomycetes</taxon>
        <taxon>Agaricomycetidae</taxon>
        <taxon>Agaricales</taxon>
        <taxon>Marasmiineae</taxon>
        <taxon>Omphalotaceae</taxon>
        <taxon>Gymnopus</taxon>
    </lineage>
</organism>
<reference evidence="1" key="1">
    <citation type="journal article" date="2019" name="Environ. Microbiol.">
        <title>Fungal ecological strategies reflected in gene transcription - a case study of two litter decomposers.</title>
        <authorList>
            <person name="Barbi F."/>
            <person name="Kohler A."/>
            <person name="Barry K."/>
            <person name="Baskaran P."/>
            <person name="Daum C."/>
            <person name="Fauchery L."/>
            <person name="Ihrmark K."/>
            <person name="Kuo A."/>
            <person name="LaButti K."/>
            <person name="Lipzen A."/>
            <person name="Morin E."/>
            <person name="Grigoriev I.V."/>
            <person name="Henrissat B."/>
            <person name="Lindahl B."/>
            <person name="Martin F."/>
        </authorList>
    </citation>
    <scope>NUCLEOTIDE SEQUENCE</scope>
    <source>
        <strain evidence="1">JB14</strain>
    </source>
</reference>
<dbReference type="OrthoDB" id="3362817at2759"/>
<proteinExistence type="predicted"/>
<evidence type="ECO:0000313" key="1">
    <source>
        <dbReference type="EMBL" id="KAE9411002.1"/>
    </source>
</evidence>
<dbReference type="Proteomes" id="UP000799118">
    <property type="component" value="Unassembled WGS sequence"/>
</dbReference>
<keyword evidence="2" id="KW-1185">Reference proteome</keyword>
<accession>A0A6A4IFB0</accession>
<dbReference type="AlphaFoldDB" id="A0A6A4IFB0"/>
<evidence type="ECO:0000313" key="2">
    <source>
        <dbReference type="Proteomes" id="UP000799118"/>
    </source>
</evidence>
<gene>
    <name evidence="1" type="ORF">BT96DRAFT_245195</name>
</gene>
<dbReference type="EMBL" id="ML769384">
    <property type="protein sequence ID" value="KAE9411002.1"/>
    <property type="molecule type" value="Genomic_DNA"/>
</dbReference>